<dbReference type="Proteomes" id="UP001303889">
    <property type="component" value="Unassembled WGS sequence"/>
</dbReference>
<reference evidence="1" key="1">
    <citation type="journal article" date="2023" name="Mol. Phylogenet. Evol.">
        <title>Genome-scale phylogeny and comparative genomics of the fungal order Sordariales.</title>
        <authorList>
            <person name="Hensen N."/>
            <person name="Bonometti L."/>
            <person name="Westerberg I."/>
            <person name="Brannstrom I.O."/>
            <person name="Guillou S."/>
            <person name="Cros-Aarteil S."/>
            <person name="Calhoun S."/>
            <person name="Haridas S."/>
            <person name="Kuo A."/>
            <person name="Mondo S."/>
            <person name="Pangilinan J."/>
            <person name="Riley R."/>
            <person name="LaButti K."/>
            <person name="Andreopoulos B."/>
            <person name="Lipzen A."/>
            <person name="Chen C."/>
            <person name="Yan M."/>
            <person name="Daum C."/>
            <person name="Ng V."/>
            <person name="Clum A."/>
            <person name="Steindorff A."/>
            <person name="Ohm R.A."/>
            <person name="Martin F."/>
            <person name="Silar P."/>
            <person name="Natvig D.O."/>
            <person name="Lalanne C."/>
            <person name="Gautier V."/>
            <person name="Ament-Velasquez S.L."/>
            <person name="Kruys A."/>
            <person name="Hutchinson M.I."/>
            <person name="Powell A.J."/>
            <person name="Barry K."/>
            <person name="Miller A.N."/>
            <person name="Grigoriev I.V."/>
            <person name="Debuchy R."/>
            <person name="Gladieux P."/>
            <person name="Hiltunen Thoren M."/>
            <person name="Johannesson H."/>
        </authorList>
    </citation>
    <scope>NUCLEOTIDE SEQUENCE</scope>
    <source>
        <strain evidence="1">CBS 103.79</strain>
    </source>
</reference>
<sequence length="52" mass="5997">MALPHETIPAFEDNWIECLGGLGRYRMVIENDDIRDREVCTAVCPPVVFTRF</sequence>
<comment type="caution">
    <text evidence="1">The sequence shown here is derived from an EMBL/GenBank/DDBJ whole genome shotgun (WGS) entry which is preliminary data.</text>
</comment>
<protein>
    <submittedName>
        <fullName evidence="1">Uncharacterized protein</fullName>
    </submittedName>
</protein>
<name>A0AAN6MJ34_9PEZI</name>
<organism evidence="1 2">
    <name type="scientific">Staphylotrichum tortipilum</name>
    <dbReference type="NCBI Taxonomy" id="2831512"/>
    <lineage>
        <taxon>Eukaryota</taxon>
        <taxon>Fungi</taxon>
        <taxon>Dikarya</taxon>
        <taxon>Ascomycota</taxon>
        <taxon>Pezizomycotina</taxon>
        <taxon>Sordariomycetes</taxon>
        <taxon>Sordariomycetidae</taxon>
        <taxon>Sordariales</taxon>
        <taxon>Chaetomiaceae</taxon>
        <taxon>Staphylotrichum</taxon>
    </lineage>
</organism>
<dbReference type="AlphaFoldDB" id="A0AAN6MJ34"/>
<accession>A0AAN6MJ34</accession>
<evidence type="ECO:0000313" key="2">
    <source>
        <dbReference type="Proteomes" id="UP001303889"/>
    </source>
</evidence>
<reference evidence="1" key="2">
    <citation type="submission" date="2023-05" db="EMBL/GenBank/DDBJ databases">
        <authorList>
            <consortium name="Lawrence Berkeley National Laboratory"/>
            <person name="Steindorff A."/>
            <person name="Hensen N."/>
            <person name="Bonometti L."/>
            <person name="Westerberg I."/>
            <person name="Brannstrom I.O."/>
            <person name="Guillou S."/>
            <person name="Cros-Aarteil S."/>
            <person name="Calhoun S."/>
            <person name="Haridas S."/>
            <person name="Kuo A."/>
            <person name="Mondo S."/>
            <person name="Pangilinan J."/>
            <person name="Riley R."/>
            <person name="Labutti K."/>
            <person name="Andreopoulos B."/>
            <person name="Lipzen A."/>
            <person name="Chen C."/>
            <person name="Yanf M."/>
            <person name="Daum C."/>
            <person name="Ng V."/>
            <person name="Clum A."/>
            <person name="Ohm R."/>
            <person name="Martin F."/>
            <person name="Silar P."/>
            <person name="Natvig D."/>
            <person name="Lalanne C."/>
            <person name="Gautier V."/>
            <person name="Ament-Velasquez S.L."/>
            <person name="Kruys A."/>
            <person name="Hutchinson M.I."/>
            <person name="Powell A.J."/>
            <person name="Barry K."/>
            <person name="Miller A.N."/>
            <person name="Grigoriev I.V."/>
            <person name="Debuchy R."/>
            <person name="Gladieux P."/>
            <person name="Thoren M.H."/>
            <person name="Johannesson H."/>
        </authorList>
    </citation>
    <scope>NUCLEOTIDE SEQUENCE</scope>
    <source>
        <strain evidence="1">CBS 103.79</strain>
    </source>
</reference>
<keyword evidence="2" id="KW-1185">Reference proteome</keyword>
<gene>
    <name evidence="1" type="ORF">C8A05DRAFT_35154</name>
</gene>
<evidence type="ECO:0000313" key="1">
    <source>
        <dbReference type="EMBL" id="KAK3901169.1"/>
    </source>
</evidence>
<proteinExistence type="predicted"/>
<dbReference type="EMBL" id="MU855602">
    <property type="protein sequence ID" value="KAK3901169.1"/>
    <property type="molecule type" value="Genomic_DNA"/>
</dbReference>